<feature type="compositionally biased region" description="Basic and acidic residues" evidence="1">
    <location>
        <begin position="1"/>
        <end position="12"/>
    </location>
</feature>
<gene>
    <name evidence="2" type="ORF">QVD17_10647</name>
</gene>
<dbReference type="EMBL" id="JAUHHV010000002">
    <property type="protein sequence ID" value="KAK1433732.1"/>
    <property type="molecule type" value="Genomic_DNA"/>
</dbReference>
<organism evidence="2 3">
    <name type="scientific">Tagetes erecta</name>
    <name type="common">African marigold</name>
    <dbReference type="NCBI Taxonomy" id="13708"/>
    <lineage>
        <taxon>Eukaryota</taxon>
        <taxon>Viridiplantae</taxon>
        <taxon>Streptophyta</taxon>
        <taxon>Embryophyta</taxon>
        <taxon>Tracheophyta</taxon>
        <taxon>Spermatophyta</taxon>
        <taxon>Magnoliopsida</taxon>
        <taxon>eudicotyledons</taxon>
        <taxon>Gunneridae</taxon>
        <taxon>Pentapetalae</taxon>
        <taxon>asterids</taxon>
        <taxon>campanulids</taxon>
        <taxon>Asterales</taxon>
        <taxon>Asteraceae</taxon>
        <taxon>Asteroideae</taxon>
        <taxon>Heliantheae alliance</taxon>
        <taxon>Tageteae</taxon>
        <taxon>Tagetes</taxon>
    </lineage>
</organism>
<evidence type="ECO:0000313" key="3">
    <source>
        <dbReference type="Proteomes" id="UP001229421"/>
    </source>
</evidence>
<proteinExistence type="predicted"/>
<evidence type="ECO:0000256" key="1">
    <source>
        <dbReference type="SAM" id="MobiDB-lite"/>
    </source>
</evidence>
<evidence type="ECO:0000313" key="2">
    <source>
        <dbReference type="EMBL" id="KAK1433732.1"/>
    </source>
</evidence>
<feature type="compositionally biased region" description="Low complexity" evidence="1">
    <location>
        <begin position="14"/>
        <end position="23"/>
    </location>
</feature>
<reference evidence="2" key="1">
    <citation type="journal article" date="2023" name="bioRxiv">
        <title>Improved chromosome-level genome assembly for marigold (Tagetes erecta).</title>
        <authorList>
            <person name="Jiang F."/>
            <person name="Yuan L."/>
            <person name="Wang S."/>
            <person name="Wang H."/>
            <person name="Xu D."/>
            <person name="Wang A."/>
            <person name="Fan W."/>
        </authorList>
    </citation>
    <scope>NUCLEOTIDE SEQUENCE</scope>
    <source>
        <strain evidence="2">WSJ</strain>
        <tissue evidence="2">Leaf</tissue>
    </source>
</reference>
<keyword evidence="3" id="KW-1185">Reference proteome</keyword>
<dbReference type="AlphaFoldDB" id="A0AAD8L2U5"/>
<sequence>MKEADKYYDERNVATQDQSDQAATQCHQDCERKGPKSESRCDLKLKVVLLLILSLYINGHNSSRSPTEEKKNSIFNLYS</sequence>
<name>A0AAD8L2U5_TARER</name>
<accession>A0AAD8L2U5</accession>
<protein>
    <submittedName>
        <fullName evidence="2">Uncharacterized protein</fullName>
    </submittedName>
</protein>
<dbReference type="Proteomes" id="UP001229421">
    <property type="component" value="Unassembled WGS sequence"/>
</dbReference>
<feature type="region of interest" description="Disordered" evidence="1">
    <location>
        <begin position="60"/>
        <end position="79"/>
    </location>
</feature>
<comment type="caution">
    <text evidence="2">The sequence shown here is derived from an EMBL/GenBank/DDBJ whole genome shotgun (WGS) entry which is preliminary data.</text>
</comment>
<feature type="region of interest" description="Disordered" evidence="1">
    <location>
        <begin position="1"/>
        <end position="23"/>
    </location>
</feature>